<proteinExistence type="predicted"/>
<dbReference type="CDD" id="cd00093">
    <property type="entry name" value="HTH_XRE"/>
    <property type="match status" value="1"/>
</dbReference>
<reference evidence="5 6" key="1">
    <citation type="submission" date="2018-05" db="EMBL/GenBank/DDBJ databases">
        <title>Genomic Encyclopedia of Archaeal and Bacterial Type Strains, Phase II (KMG-II): from individual species to whole genera.</title>
        <authorList>
            <person name="Goeker M."/>
        </authorList>
    </citation>
    <scope>NUCLEOTIDE SEQUENCE [LARGE SCALE GENOMIC DNA]</scope>
    <source>
        <strain evidence="5 6">DSM 22214</strain>
    </source>
</reference>
<name>A0A316EA38_9BACT</name>
<sequence>MNTFFSSNLQYLRRALPNKMSQEKFSEEINIKKPTLASYESGRAEPKYADLIKLANYYGVNIGDLLTKDLSKEPSQPIENTANNFRVLATTVNTQNENNIEFVPLKAIAGYVAGFGDLEFIEKLPVFQVPFLPKDKKYRVFPIQGDSMLPLKEGSLVFAEYVEDWWNIKNGTVCIVVTKDEGIVLKRIYNYLQEKNLVVLKSNNERYAPYAVLGDDIKEMWKFAGYFSGQFPNE</sequence>
<evidence type="ECO:0000259" key="4">
    <source>
        <dbReference type="PROSITE" id="PS50943"/>
    </source>
</evidence>
<dbReference type="PANTHER" id="PTHR40661:SF1">
    <property type="entry name" value="HTH CRO_C1-TYPE DOMAIN-CONTAINING PROTEIN"/>
    <property type="match status" value="1"/>
</dbReference>
<accession>A0A316EA38</accession>
<dbReference type="EMBL" id="QGGO01000006">
    <property type="protein sequence ID" value="PWK27628.1"/>
    <property type="molecule type" value="Genomic_DNA"/>
</dbReference>
<dbReference type="OrthoDB" id="3831186at2"/>
<keyword evidence="6" id="KW-1185">Reference proteome</keyword>
<dbReference type="InterPro" id="IPR015927">
    <property type="entry name" value="Peptidase_S24_S26A/B/C"/>
</dbReference>
<dbReference type="CDD" id="cd06462">
    <property type="entry name" value="Peptidase_S24_S26"/>
    <property type="match status" value="1"/>
</dbReference>
<feature type="domain" description="HTH cro/C1-type" evidence="4">
    <location>
        <begin position="9"/>
        <end position="65"/>
    </location>
</feature>
<keyword evidence="2" id="KW-0238">DNA-binding</keyword>
<dbReference type="AlphaFoldDB" id="A0A316EA38"/>
<evidence type="ECO:0000256" key="2">
    <source>
        <dbReference type="ARBA" id="ARBA00023125"/>
    </source>
</evidence>
<comment type="caution">
    <text evidence="5">The sequence shown here is derived from an EMBL/GenBank/DDBJ whole genome shotgun (WGS) entry which is preliminary data.</text>
</comment>
<organism evidence="5 6">
    <name type="scientific">Arcicella aurantiaca</name>
    <dbReference type="NCBI Taxonomy" id="591202"/>
    <lineage>
        <taxon>Bacteria</taxon>
        <taxon>Pseudomonadati</taxon>
        <taxon>Bacteroidota</taxon>
        <taxon>Cytophagia</taxon>
        <taxon>Cytophagales</taxon>
        <taxon>Flectobacillaceae</taxon>
        <taxon>Arcicella</taxon>
    </lineage>
</organism>
<dbReference type="Gene3D" id="1.10.260.40">
    <property type="entry name" value="lambda repressor-like DNA-binding domains"/>
    <property type="match status" value="1"/>
</dbReference>
<evidence type="ECO:0000256" key="3">
    <source>
        <dbReference type="ARBA" id="ARBA00023163"/>
    </source>
</evidence>
<dbReference type="SUPFAM" id="SSF51306">
    <property type="entry name" value="LexA/Signal peptidase"/>
    <property type="match status" value="1"/>
</dbReference>
<dbReference type="InterPro" id="IPR001387">
    <property type="entry name" value="Cro/C1-type_HTH"/>
</dbReference>
<dbReference type="Pfam" id="PF01381">
    <property type="entry name" value="HTH_3"/>
    <property type="match status" value="1"/>
</dbReference>
<dbReference type="Gene3D" id="2.10.109.10">
    <property type="entry name" value="Umud Fragment, subunit A"/>
    <property type="match status" value="1"/>
</dbReference>
<keyword evidence="3" id="KW-0804">Transcription</keyword>
<dbReference type="InterPro" id="IPR010982">
    <property type="entry name" value="Lambda_DNA-bd_dom_sf"/>
</dbReference>
<dbReference type="InterPro" id="IPR036286">
    <property type="entry name" value="LexA/Signal_pep-like_sf"/>
</dbReference>
<dbReference type="GO" id="GO:0003677">
    <property type="term" value="F:DNA binding"/>
    <property type="evidence" value="ECO:0007669"/>
    <property type="project" value="UniProtKB-KW"/>
</dbReference>
<dbReference type="SMART" id="SM00530">
    <property type="entry name" value="HTH_XRE"/>
    <property type="match status" value="1"/>
</dbReference>
<keyword evidence="1" id="KW-0805">Transcription regulation</keyword>
<dbReference type="Proteomes" id="UP000245489">
    <property type="component" value="Unassembled WGS sequence"/>
</dbReference>
<dbReference type="Pfam" id="PF00717">
    <property type="entry name" value="Peptidase_S24"/>
    <property type="match status" value="1"/>
</dbReference>
<evidence type="ECO:0000256" key="1">
    <source>
        <dbReference type="ARBA" id="ARBA00023015"/>
    </source>
</evidence>
<evidence type="ECO:0000313" key="5">
    <source>
        <dbReference type="EMBL" id="PWK27628.1"/>
    </source>
</evidence>
<dbReference type="PROSITE" id="PS50943">
    <property type="entry name" value="HTH_CROC1"/>
    <property type="match status" value="1"/>
</dbReference>
<dbReference type="PANTHER" id="PTHR40661">
    <property type="match status" value="1"/>
</dbReference>
<protein>
    <submittedName>
        <fullName evidence="5">Helix-turn-helix protein</fullName>
    </submittedName>
</protein>
<dbReference type="SUPFAM" id="SSF47413">
    <property type="entry name" value="lambda repressor-like DNA-binding domains"/>
    <property type="match status" value="1"/>
</dbReference>
<dbReference type="RefSeq" id="WP_146199102.1">
    <property type="nucleotide sequence ID" value="NZ_QGGO01000006.1"/>
</dbReference>
<gene>
    <name evidence="5" type="ORF">LV89_01519</name>
</gene>
<evidence type="ECO:0000313" key="6">
    <source>
        <dbReference type="Proteomes" id="UP000245489"/>
    </source>
</evidence>